<dbReference type="OrthoDB" id="497128at2759"/>
<protein>
    <submittedName>
        <fullName evidence="1">Uncharacterized protein</fullName>
    </submittedName>
</protein>
<accession>C1E5Z7</accession>
<dbReference type="EMBL" id="CP001326">
    <property type="protein sequence ID" value="ACO63722.1"/>
    <property type="molecule type" value="Genomic_DNA"/>
</dbReference>
<reference evidence="1 2" key="1">
    <citation type="journal article" date="2009" name="Science">
        <title>Green evolution and dynamic adaptations revealed by genomes of the marine picoeukaryotes Micromonas.</title>
        <authorList>
            <person name="Worden A.Z."/>
            <person name="Lee J.H."/>
            <person name="Mock T."/>
            <person name="Rouze P."/>
            <person name="Simmons M.P."/>
            <person name="Aerts A.L."/>
            <person name="Allen A.E."/>
            <person name="Cuvelier M.L."/>
            <person name="Derelle E."/>
            <person name="Everett M.V."/>
            <person name="Foulon E."/>
            <person name="Grimwood J."/>
            <person name="Gundlach H."/>
            <person name="Henrissat B."/>
            <person name="Napoli C."/>
            <person name="McDonald S.M."/>
            <person name="Parker M.S."/>
            <person name="Rombauts S."/>
            <person name="Salamov A."/>
            <person name="Von Dassow P."/>
            <person name="Badger J.H."/>
            <person name="Coutinho P.M."/>
            <person name="Demir E."/>
            <person name="Dubchak I."/>
            <person name="Gentemann C."/>
            <person name="Eikrem W."/>
            <person name="Gready J.E."/>
            <person name="John U."/>
            <person name="Lanier W."/>
            <person name="Lindquist E.A."/>
            <person name="Lucas S."/>
            <person name="Mayer K.F."/>
            <person name="Moreau H."/>
            <person name="Not F."/>
            <person name="Otillar R."/>
            <person name="Panaud O."/>
            <person name="Pangilinan J."/>
            <person name="Paulsen I."/>
            <person name="Piegu B."/>
            <person name="Poliakov A."/>
            <person name="Robbens S."/>
            <person name="Schmutz J."/>
            <person name="Toulza E."/>
            <person name="Wyss T."/>
            <person name="Zelensky A."/>
            <person name="Zhou K."/>
            <person name="Armbrust E.V."/>
            <person name="Bhattacharya D."/>
            <person name="Goodenough U.W."/>
            <person name="Van de Peer Y."/>
            <person name="Grigoriev I.V."/>
        </authorList>
    </citation>
    <scope>NUCLEOTIDE SEQUENCE [LARGE SCALE GENOMIC DNA]</scope>
    <source>
        <strain evidence="2">RCC299 / NOUM17</strain>
    </source>
</reference>
<keyword evidence="2" id="KW-1185">Reference proteome</keyword>
<dbReference type="AlphaFoldDB" id="C1E5Z7"/>
<sequence length="145" mass="16077">MSMLALAVRRGAHVFRDAARATGVRPLASFHCSAQTMGAFNDNVTFSHIAREWRCKWESKEGDLAELQKVLDSKLAAIKAVDGVVSVQRVVCGGCQDYKVVTKLDADKFGAWEEAKFAPEPEFLAEIEKLGVKRIETQTYTLETL</sequence>
<dbReference type="InParanoid" id="C1E5Z7"/>
<evidence type="ECO:0000313" key="1">
    <source>
        <dbReference type="EMBL" id="ACO63722.1"/>
    </source>
</evidence>
<dbReference type="GeneID" id="8243750"/>
<proteinExistence type="predicted"/>
<dbReference type="RefSeq" id="XP_002502464.1">
    <property type="nucleotide sequence ID" value="XM_002502418.1"/>
</dbReference>
<dbReference type="Proteomes" id="UP000002009">
    <property type="component" value="Chromosome 5"/>
</dbReference>
<organism evidence="1 2">
    <name type="scientific">Micromonas commoda (strain RCC299 / NOUM17 / CCMP2709)</name>
    <name type="common">Picoplanktonic green alga</name>
    <dbReference type="NCBI Taxonomy" id="296587"/>
    <lineage>
        <taxon>Eukaryota</taxon>
        <taxon>Viridiplantae</taxon>
        <taxon>Chlorophyta</taxon>
        <taxon>Mamiellophyceae</taxon>
        <taxon>Mamiellales</taxon>
        <taxon>Mamiellaceae</taxon>
        <taxon>Micromonas</taxon>
    </lineage>
</organism>
<evidence type="ECO:0000313" key="2">
    <source>
        <dbReference type="Proteomes" id="UP000002009"/>
    </source>
</evidence>
<dbReference type="KEGG" id="mis:MICPUN_105563"/>
<name>C1E5Z7_MICCC</name>
<dbReference type="OMA" id="EWRCKWD"/>
<dbReference type="eggNOG" id="ENOG502S4QX">
    <property type="taxonomic scope" value="Eukaryota"/>
</dbReference>
<gene>
    <name evidence="1" type="ORF">MICPUN_105563</name>
</gene>